<dbReference type="SUPFAM" id="SSF140931">
    <property type="entry name" value="Fic-like"/>
    <property type="match status" value="1"/>
</dbReference>
<dbReference type="PANTHER" id="PTHR13504">
    <property type="entry name" value="FIDO DOMAIN-CONTAINING PROTEIN DDB_G0283145"/>
    <property type="match status" value="1"/>
</dbReference>
<feature type="domain" description="Fido" evidence="3">
    <location>
        <begin position="119"/>
        <end position="271"/>
    </location>
</feature>
<name>A0A5M3VTR1_9ACTN</name>
<feature type="binding site" evidence="2">
    <location>
        <position position="258"/>
    </location>
    <ligand>
        <name>ATP</name>
        <dbReference type="ChEBI" id="CHEBI:30616"/>
    </ligand>
</feature>
<feature type="active site" evidence="1">
    <location>
        <position position="214"/>
    </location>
</feature>
<protein>
    <recommendedName>
        <fullName evidence="3">Fido domain-containing protein</fullName>
    </recommendedName>
</protein>
<evidence type="ECO:0000256" key="1">
    <source>
        <dbReference type="PIRSR" id="PIRSR640198-1"/>
    </source>
</evidence>
<evidence type="ECO:0000259" key="3">
    <source>
        <dbReference type="PROSITE" id="PS51459"/>
    </source>
</evidence>
<dbReference type="InterPro" id="IPR040198">
    <property type="entry name" value="Fido_containing"/>
</dbReference>
<dbReference type="Proteomes" id="UP000334990">
    <property type="component" value="Unassembled WGS sequence"/>
</dbReference>
<organism evidence="4 5">
    <name type="scientific">Acrocarpospora corrugata</name>
    <dbReference type="NCBI Taxonomy" id="35763"/>
    <lineage>
        <taxon>Bacteria</taxon>
        <taxon>Bacillati</taxon>
        <taxon>Actinomycetota</taxon>
        <taxon>Actinomycetes</taxon>
        <taxon>Streptosporangiales</taxon>
        <taxon>Streptosporangiaceae</taxon>
        <taxon>Acrocarpospora</taxon>
    </lineage>
</organism>
<accession>A0A5M3VTR1</accession>
<dbReference type="PROSITE" id="PS51459">
    <property type="entry name" value="FIDO"/>
    <property type="match status" value="1"/>
</dbReference>
<keyword evidence="5" id="KW-1185">Reference proteome</keyword>
<evidence type="ECO:0000256" key="2">
    <source>
        <dbReference type="PIRSR" id="PIRSR640198-2"/>
    </source>
</evidence>
<dbReference type="InterPro" id="IPR036597">
    <property type="entry name" value="Fido-like_dom_sf"/>
</dbReference>
<feature type="binding site" evidence="2">
    <location>
        <begin position="218"/>
        <end position="225"/>
    </location>
    <ligand>
        <name>ATP</name>
        <dbReference type="ChEBI" id="CHEBI:30616"/>
    </ligand>
</feature>
<dbReference type="EMBL" id="BLAD01000043">
    <property type="protein sequence ID" value="GES00195.1"/>
    <property type="molecule type" value="Genomic_DNA"/>
</dbReference>
<keyword evidence="2" id="KW-0067">ATP-binding</keyword>
<dbReference type="AlphaFoldDB" id="A0A5M3VTR1"/>
<evidence type="ECO:0000313" key="4">
    <source>
        <dbReference type="EMBL" id="GES00195.1"/>
    </source>
</evidence>
<sequence length="492" mass="55051">MIPWQRIEPLGSLNGEIATRLAGVDALQTAWKEVQAAASPAEVEASLKRRLRKHAIETGIIERLYDVSWGVTEALVAEGLTTEVALSEGDVTESTLDIIRDQFEALAYLVDWSRDDQDLSLHFIKTLHSIIVRHQTHYDARDQFGNLVRVPLKPGVWKDLKNEITRADGTKLECTPPLFVDEEMERLVELYRDTADRHPLVRAAWLHHRFILIHPFSDGNGRVARALTLLALQKGHFAPIAVDRLQRAEYIAALDEANSGDLRPLVRFFALLEERALRAELQAPLSPSPQASGAVAVARAYATRLRAREVTDRNLKAERSAQLATAAHTRLVDFLRALSTQLEEVFRELDRRAMVSLDSAVPPDEKAGYWHGQLVHAANLADFYTNLSAGSWWARLHLRLRGSLLRFITAVQKVGQGETGVLAVTVYAEVLNAAPTDSDRQELLFRVFEHSNTPDSATLVYTDDLDARWPEIQQLVDDALASAIGRFSEHLA</sequence>
<dbReference type="Pfam" id="PF02661">
    <property type="entry name" value="Fic"/>
    <property type="match status" value="1"/>
</dbReference>
<dbReference type="PANTHER" id="PTHR13504:SF38">
    <property type="entry name" value="FIDO DOMAIN-CONTAINING PROTEIN"/>
    <property type="match status" value="1"/>
</dbReference>
<proteinExistence type="predicted"/>
<dbReference type="GO" id="GO:0005524">
    <property type="term" value="F:ATP binding"/>
    <property type="evidence" value="ECO:0007669"/>
    <property type="project" value="UniProtKB-KW"/>
</dbReference>
<keyword evidence="2" id="KW-0547">Nucleotide-binding</keyword>
<dbReference type="InterPro" id="IPR003812">
    <property type="entry name" value="Fido"/>
</dbReference>
<gene>
    <name evidence="4" type="ORF">Acor_22580</name>
</gene>
<comment type="caution">
    <text evidence="4">The sequence shown here is derived from an EMBL/GenBank/DDBJ whole genome shotgun (WGS) entry which is preliminary data.</text>
</comment>
<dbReference type="Gene3D" id="1.10.3290.10">
    <property type="entry name" value="Fido-like domain"/>
    <property type="match status" value="1"/>
</dbReference>
<evidence type="ECO:0000313" key="5">
    <source>
        <dbReference type="Proteomes" id="UP000334990"/>
    </source>
</evidence>
<reference evidence="4 5" key="1">
    <citation type="submission" date="2019-10" db="EMBL/GenBank/DDBJ databases">
        <title>Whole genome shotgun sequence of Acrocarpospora corrugata NBRC 13972.</title>
        <authorList>
            <person name="Ichikawa N."/>
            <person name="Kimura A."/>
            <person name="Kitahashi Y."/>
            <person name="Komaki H."/>
            <person name="Oguchi A."/>
        </authorList>
    </citation>
    <scope>NUCLEOTIDE SEQUENCE [LARGE SCALE GENOMIC DNA]</scope>
    <source>
        <strain evidence="4 5">NBRC 13972</strain>
    </source>
</reference>